<reference evidence="6 7" key="1">
    <citation type="journal article" date="2008" name="Nature">
        <title>The Phaeodactylum genome reveals the evolutionary history of diatom genomes.</title>
        <authorList>
            <person name="Bowler C."/>
            <person name="Allen A.E."/>
            <person name="Badger J.H."/>
            <person name="Grimwood J."/>
            <person name="Jabbari K."/>
            <person name="Kuo A."/>
            <person name="Maheswari U."/>
            <person name="Martens C."/>
            <person name="Maumus F."/>
            <person name="Otillar R.P."/>
            <person name="Rayko E."/>
            <person name="Salamov A."/>
            <person name="Vandepoele K."/>
            <person name="Beszteri B."/>
            <person name="Gruber A."/>
            <person name="Heijde M."/>
            <person name="Katinka M."/>
            <person name="Mock T."/>
            <person name="Valentin K."/>
            <person name="Verret F."/>
            <person name="Berges J.A."/>
            <person name="Brownlee C."/>
            <person name="Cadoret J.P."/>
            <person name="Chiovitti A."/>
            <person name="Choi C.J."/>
            <person name="Coesel S."/>
            <person name="De Martino A."/>
            <person name="Detter J.C."/>
            <person name="Durkin C."/>
            <person name="Falciatore A."/>
            <person name="Fournet J."/>
            <person name="Haruta M."/>
            <person name="Huysman M.J."/>
            <person name="Jenkins B.D."/>
            <person name="Jiroutova K."/>
            <person name="Jorgensen R.E."/>
            <person name="Joubert Y."/>
            <person name="Kaplan A."/>
            <person name="Kroger N."/>
            <person name="Kroth P.G."/>
            <person name="La Roche J."/>
            <person name="Lindquist E."/>
            <person name="Lommer M."/>
            <person name="Martin-Jezequel V."/>
            <person name="Lopez P.J."/>
            <person name="Lucas S."/>
            <person name="Mangogna M."/>
            <person name="McGinnis K."/>
            <person name="Medlin L.K."/>
            <person name="Montsant A."/>
            <person name="Oudot-Le Secq M.P."/>
            <person name="Napoli C."/>
            <person name="Obornik M."/>
            <person name="Parker M.S."/>
            <person name="Petit J.L."/>
            <person name="Porcel B.M."/>
            <person name="Poulsen N."/>
            <person name="Robison M."/>
            <person name="Rychlewski L."/>
            <person name="Rynearson T.A."/>
            <person name="Schmutz J."/>
            <person name="Shapiro H."/>
            <person name="Siaut M."/>
            <person name="Stanley M."/>
            <person name="Sussman M.R."/>
            <person name="Taylor A.R."/>
            <person name="Vardi A."/>
            <person name="von Dassow P."/>
            <person name="Vyverman W."/>
            <person name="Willis A."/>
            <person name="Wyrwicz L.S."/>
            <person name="Rokhsar D.S."/>
            <person name="Weissenbach J."/>
            <person name="Armbrust E.V."/>
            <person name="Green B.R."/>
            <person name="Van de Peer Y."/>
            <person name="Grigoriev I.V."/>
        </authorList>
    </citation>
    <scope>NUCLEOTIDE SEQUENCE [LARGE SCALE GENOMIC DNA]</scope>
    <source>
        <strain evidence="6 7">CCAP 1055/1</strain>
    </source>
</reference>
<gene>
    <name evidence="6" type="ORF">PHATRDRAFT_37960</name>
</gene>
<evidence type="ECO:0000256" key="2">
    <source>
        <dbReference type="ARBA" id="ARBA00022723"/>
    </source>
</evidence>
<dbReference type="KEGG" id="pti:PHATRDRAFT_37960"/>
<evidence type="ECO:0000256" key="3">
    <source>
        <dbReference type="ARBA" id="ARBA00023002"/>
    </source>
</evidence>
<dbReference type="eggNOG" id="KOG1285">
    <property type="taxonomic scope" value="Eukaryota"/>
</dbReference>
<sequence length="512" mass="57122">MAEASTIHNPDLFQNFMSTKGTYYLNGLASCQVGDRIMHPFEAHGHCKSMVFDGQGSLHLTSHLIETPLTQKEIQTNQPVARGVMSTLADPTTLWGMLQNALSPTERDTANLVASLWPPPSEATGITTNPLLITCTDNGEPYVLDPKTLKTKGKLTEVVPKLGSILDGKKCLAHTRYDPVRKHWILCVNEMDIPGENYMGNSTMIFYELDINFDVVSSRSYTTRFMVFHDWVITENYYVVPQNPARIKWAELGKFLLGATVGTDIFGMEEATNGAFLLIPRHDPNQPVRVVETDAFFNLFHFGPCFEKDNAIVLHGSVFDRYEFGGEMGFDGPTQTFDPIAWGSSGGKAPPPRLDKFVIDSTTFELTAKTRIPIVDPFSGQDIPVDMPTFRGDAIECRYAYFLGACRPEGWFPFRSIVKLDLETYETHNWDAGEEQVVSEPMWVPKSSEENKLDEGFVLSVVHDAETKSCRLNVWDAVTFDQGPIASVPLGALTPWCVHGSWTPEYNPGKIS</sequence>
<dbReference type="AlphaFoldDB" id="B7G4J2"/>
<name>B7G4J2_PHATC</name>
<accession>B7G4J2</accession>
<dbReference type="HOGENOM" id="CLU_016472_6_1_1"/>
<evidence type="ECO:0000313" key="7">
    <source>
        <dbReference type="Proteomes" id="UP000000759"/>
    </source>
</evidence>
<dbReference type="OrthoDB" id="1069523at2759"/>
<dbReference type="RefSeq" id="XP_002182082.1">
    <property type="nucleotide sequence ID" value="XM_002182046.1"/>
</dbReference>
<evidence type="ECO:0008006" key="8">
    <source>
        <dbReference type="Google" id="ProtNLM"/>
    </source>
</evidence>
<dbReference type="GO" id="GO:0010436">
    <property type="term" value="F:carotenoid dioxygenase activity"/>
    <property type="evidence" value="ECO:0007669"/>
    <property type="project" value="TreeGrafter"/>
</dbReference>
<dbReference type="Proteomes" id="UP000000759">
    <property type="component" value="Chromosome 14"/>
</dbReference>
<evidence type="ECO:0000256" key="5">
    <source>
        <dbReference type="PIRSR" id="PIRSR604294-1"/>
    </source>
</evidence>
<protein>
    <recommendedName>
        <fullName evidence="8">Carotenoid oxygenase</fullName>
    </recommendedName>
</protein>
<dbReference type="GO" id="GO:0046872">
    <property type="term" value="F:metal ion binding"/>
    <property type="evidence" value="ECO:0007669"/>
    <property type="project" value="UniProtKB-KW"/>
</dbReference>
<organism evidence="6 7">
    <name type="scientific">Phaeodactylum tricornutum (strain CCAP 1055/1)</name>
    <dbReference type="NCBI Taxonomy" id="556484"/>
    <lineage>
        <taxon>Eukaryota</taxon>
        <taxon>Sar</taxon>
        <taxon>Stramenopiles</taxon>
        <taxon>Ochrophyta</taxon>
        <taxon>Bacillariophyta</taxon>
        <taxon>Bacillariophyceae</taxon>
        <taxon>Bacillariophycidae</taxon>
        <taxon>Naviculales</taxon>
        <taxon>Phaeodactylaceae</taxon>
        <taxon>Phaeodactylum</taxon>
    </lineage>
</organism>
<feature type="binding site" evidence="5">
    <location>
        <position position="229"/>
    </location>
    <ligand>
        <name>Fe cation</name>
        <dbReference type="ChEBI" id="CHEBI:24875"/>
        <note>catalytic</note>
    </ligand>
</feature>
<keyword evidence="3" id="KW-0560">Oxidoreductase</keyword>
<reference evidence="7" key="2">
    <citation type="submission" date="2008-08" db="EMBL/GenBank/DDBJ databases">
        <authorList>
            <consortium name="Diatom Consortium"/>
            <person name="Grigoriev I."/>
            <person name="Grimwood J."/>
            <person name="Kuo A."/>
            <person name="Otillar R.P."/>
            <person name="Salamov A."/>
            <person name="Detter J.C."/>
            <person name="Lindquist E."/>
            <person name="Shapiro H."/>
            <person name="Lucas S."/>
            <person name="Glavina del Rio T."/>
            <person name="Pitluck S."/>
            <person name="Rokhsar D."/>
            <person name="Bowler C."/>
        </authorList>
    </citation>
    <scope>GENOME REANNOTATION</scope>
    <source>
        <strain evidence="7">CCAP 1055/1</strain>
    </source>
</reference>
<evidence type="ECO:0000313" key="6">
    <source>
        <dbReference type="EMBL" id="EEC46622.1"/>
    </source>
</evidence>
<keyword evidence="2 5" id="KW-0479">Metal-binding</keyword>
<comment type="cofactor">
    <cofactor evidence="5">
        <name>Fe(2+)</name>
        <dbReference type="ChEBI" id="CHEBI:29033"/>
    </cofactor>
    <text evidence="5">Binds 1 Fe(2+) ion per subunit.</text>
</comment>
<dbReference type="GeneID" id="7202877"/>
<dbReference type="GO" id="GO:0016121">
    <property type="term" value="P:carotene catabolic process"/>
    <property type="evidence" value="ECO:0007669"/>
    <property type="project" value="TreeGrafter"/>
</dbReference>
<feature type="binding site" evidence="5">
    <location>
        <position position="301"/>
    </location>
    <ligand>
        <name>Fe cation</name>
        <dbReference type="ChEBI" id="CHEBI:24875"/>
        <note>catalytic</note>
    </ligand>
</feature>
<keyword evidence="4 5" id="KW-0408">Iron</keyword>
<dbReference type="PaxDb" id="2850-Phatr37960"/>
<dbReference type="InterPro" id="IPR004294">
    <property type="entry name" value="Carotenoid_Oase"/>
</dbReference>
<keyword evidence="7" id="KW-1185">Reference proteome</keyword>
<dbReference type="PANTHER" id="PTHR10543">
    <property type="entry name" value="BETA-CAROTENE DIOXYGENASE"/>
    <property type="match status" value="1"/>
</dbReference>
<dbReference type="PANTHER" id="PTHR10543:SF89">
    <property type="entry name" value="CAROTENOID 9,10(9',10')-CLEAVAGE DIOXYGENASE 1"/>
    <property type="match status" value="1"/>
</dbReference>
<dbReference type="InParanoid" id="B7G4J2"/>
<proteinExistence type="inferred from homology"/>
<evidence type="ECO:0000256" key="1">
    <source>
        <dbReference type="ARBA" id="ARBA00006787"/>
    </source>
</evidence>
<evidence type="ECO:0000256" key="4">
    <source>
        <dbReference type="ARBA" id="ARBA00023004"/>
    </source>
</evidence>
<dbReference type="EMBL" id="CM000616">
    <property type="protein sequence ID" value="EEC46622.1"/>
    <property type="molecule type" value="Genomic_DNA"/>
</dbReference>
<dbReference type="Pfam" id="PF03055">
    <property type="entry name" value="RPE65"/>
    <property type="match status" value="1"/>
</dbReference>
<feature type="binding site" evidence="5">
    <location>
        <position position="499"/>
    </location>
    <ligand>
        <name>Fe cation</name>
        <dbReference type="ChEBI" id="CHEBI:24875"/>
        <note>catalytic</note>
    </ligand>
</feature>
<feature type="binding site" evidence="5">
    <location>
        <position position="174"/>
    </location>
    <ligand>
        <name>Fe cation</name>
        <dbReference type="ChEBI" id="CHEBI:24875"/>
        <note>catalytic</note>
    </ligand>
</feature>
<comment type="similarity">
    <text evidence="1">Belongs to the carotenoid oxygenase family.</text>
</comment>